<dbReference type="SUPFAM" id="SSF47090">
    <property type="entry name" value="PGBD-like"/>
    <property type="match status" value="1"/>
</dbReference>
<keyword evidence="3" id="KW-0309">Germination</keyword>
<evidence type="ECO:0000259" key="10">
    <source>
        <dbReference type="Pfam" id="PF07486"/>
    </source>
</evidence>
<accession>A0A9D1DMC5</accession>
<dbReference type="InterPro" id="IPR002477">
    <property type="entry name" value="Peptidoglycan-bd-like"/>
</dbReference>
<dbReference type="InterPro" id="IPR036366">
    <property type="entry name" value="PGBDSf"/>
</dbReference>
<evidence type="ECO:0000313" key="12">
    <source>
        <dbReference type="Proteomes" id="UP000824238"/>
    </source>
</evidence>
<feature type="domain" description="Peptidoglycan binding-like" evidence="9">
    <location>
        <begin position="39"/>
        <end position="94"/>
    </location>
</feature>
<comment type="similarity">
    <text evidence="1">Belongs to the SleB family.</text>
</comment>
<dbReference type="Gene3D" id="1.10.101.10">
    <property type="entry name" value="PGBD-like superfamily/PGBD"/>
    <property type="match status" value="1"/>
</dbReference>
<keyword evidence="5" id="KW-0378">Hydrolase</keyword>
<evidence type="ECO:0000256" key="3">
    <source>
        <dbReference type="ARBA" id="ARBA00022544"/>
    </source>
</evidence>
<keyword evidence="6" id="KW-0749">Sporulation</keyword>
<reference evidence="11" key="2">
    <citation type="journal article" date="2021" name="PeerJ">
        <title>Extensive microbial diversity within the chicken gut microbiome revealed by metagenomics and culture.</title>
        <authorList>
            <person name="Gilroy R."/>
            <person name="Ravi A."/>
            <person name="Getino M."/>
            <person name="Pursley I."/>
            <person name="Horton D.L."/>
            <person name="Alikhan N.F."/>
            <person name="Baker D."/>
            <person name="Gharbi K."/>
            <person name="Hall N."/>
            <person name="Watson M."/>
            <person name="Adriaenssens E.M."/>
            <person name="Foster-Nyarko E."/>
            <person name="Jarju S."/>
            <person name="Secka A."/>
            <person name="Antonio M."/>
            <person name="Oren A."/>
            <person name="Chaudhuri R.R."/>
            <person name="La Ragione R."/>
            <person name="Hildebrand F."/>
            <person name="Pallen M.J."/>
        </authorList>
    </citation>
    <scope>NUCLEOTIDE SEQUENCE</scope>
    <source>
        <strain evidence="11">ChiGjej3B3-7149</strain>
    </source>
</reference>
<proteinExistence type="inferred from homology"/>
<dbReference type="InterPro" id="IPR011105">
    <property type="entry name" value="Cell_wall_hydrolase_SleB"/>
</dbReference>
<feature type="domain" description="Cell wall hydrolase SleB" evidence="10">
    <location>
        <begin position="125"/>
        <end position="223"/>
    </location>
</feature>
<evidence type="ECO:0000256" key="7">
    <source>
        <dbReference type="ARBA" id="ARBA00023316"/>
    </source>
</evidence>
<dbReference type="Pfam" id="PF01471">
    <property type="entry name" value="PG_binding_1"/>
    <property type="match status" value="1"/>
</dbReference>
<dbReference type="GO" id="GO:0016787">
    <property type="term" value="F:hydrolase activity"/>
    <property type="evidence" value="ECO:0007669"/>
    <property type="project" value="UniProtKB-KW"/>
</dbReference>
<keyword evidence="7" id="KW-0961">Cell wall biogenesis/degradation</keyword>
<dbReference type="InterPro" id="IPR014224">
    <property type="entry name" value="Spore_cortex_SleB"/>
</dbReference>
<dbReference type="InterPro" id="IPR036365">
    <property type="entry name" value="PGBD-like_sf"/>
</dbReference>
<dbReference type="Pfam" id="PF07486">
    <property type="entry name" value="Hydrolase_2"/>
    <property type="match status" value="1"/>
</dbReference>
<evidence type="ECO:0000313" key="11">
    <source>
        <dbReference type="EMBL" id="HIR55481.1"/>
    </source>
</evidence>
<dbReference type="NCBIfam" id="TIGR02869">
    <property type="entry name" value="spore_SleB"/>
    <property type="match status" value="1"/>
</dbReference>
<evidence type="ECO:0000256" key="2">
    <source>
        <dbReference type="ARBA" id="ARBA00018364"/>
    </source>
</evidence>
<dbReference type="AlphaFoldDB" id="A0A9D1DMC5"/>
<keyword evidence="4" id="KW-0732">Signal</keyword>
<protein>
    <recommendedName>
        <fullName evidence="2 8">Spore cortex-lytic enzyme</fullName>
    </recommendedName>
</protein>
<dbReference type="GO" id="GO:0030435">
    <property type="term" value="P:sporulation resulting in formation of a cellular spore"/>
    <property type="evidence" value="ECO:0007669"/>
    <property type="project" value="UniProtKB-KW"/>
</dbReference>
<organism evidence="11 12">
    <name type="scientific">Candidatus Scatomorpha intestinigallinarum</name>
    <dbReference type="NCBI Taxonomy" id="2840923"/>
    <lineage>
        <taxon>Bacteria</taxon>
        <taxon>Bacillati</taxon>
        <taxon>Bacillota</taxon>
        <taxon>Clostridia</taxon>
        <taxon>Eubacteriales</taxon>
        <taxon>Candidatus Scatomorpha</taxon>
    </lineage>
</organism>
<name>A0A9D1DMC5_9FIRM</name>
<dbReference type="InterPro" id="IPR042047">
    <property type="entry name" value="SleB_dom1"/>
</dbReference>
<evidence type="ECO:0000256" key="1">
    <source>
        <dbReference type="ARBA" id="ARBA00007010"/>
    </source>
</evidence>
<dbReference type="GO" id="GO:0071555">
    <property type="term" value="P:cell wall organization"/>
    <property type="evidence" value="ECO:0007669"/>
    <property type="project" value="UniProtKB-KW"/>
</dbReference>
<comment type="caution">
    <text evidence="11">The sequence shown here is derived from an EMBL/GenBank/DDBJ whole genome shotgun (WGS) entry which is preliminary data.</text>
</comment>
<dbReference type="Proteomes" id="UP000824238">
    <property type="component" value="Unassembled WGS sequence"/>
</dbReference>
<evidence type="ECO:0000259" key="9">
    <source>
        <dbReference type="Pfam" id="PF01471"/>
    </source>
</evidence>
<evidence type="ECO:0000256" key="6">
    <source>
        <dbReference type="ARBA" id="ARBA00022969"/>
    </source>
</evidence>
<evidence type="ECO:0000256" key="4">
    <source>
        <dbReference type="ARBA" id="ARBA00022729"/>
    </source>
</evidence>
<sequence length="224" mass="23938">MQNRRKLILALTVVFTLNIMIIALAQRADAVTYARGSSGGTVRQIQQLLLDWGYYSGEVDGIFGSETEDAVEYFQSKNGLTVDGKVGPATMEALGIAEGGESEASGTTDNELALLARLISAEARGEPYAGQVAVGAVVLNRVEHPSFPNTISEVIFQPGAFSCMLDGQWDEPVADSAYQAARDALAGADPSGGAIYYFNPVTATNAWIWSRPEIITIGKHRFCA</sequence>
<evidence type="ECO:0000256" key="8">
    <source>
        <dbReference type="NCBIfam" id="TIGR02869"/>
    </source>
</evidence>
<evidence type="ECO:0000256" key="5">
    <source>
        <dbReference type="ARBA" id="ARBA00022801"/>
    </source>
</evidence>
<dbReference type="Gene3D" id="1.10.10.2520">
    <property type="entry name" value="Cell wall hydrolase SleB, domain 1"/>
    <property type="match status" value="1"/>
</dbReference>
<reference evidence="11" key="1">
    <citation type="submission" date="2020-10" db="EMBL/GenBank/DDBJ databases">
        <authorList>
            <person name="Gilroy R."/>
        </authorList>
    </citation>
    <scope>NUCLEOTIDE SEQUENCE</scope>
    <source>
        <strain evidence="11">ChiGjej3B3-7149</strain>
    </source>
</reference>
<dbReference type="EMBL" id="DVHH01000188">
    <property type="protein sequence ID" value="HIR55481.1"/>
    <property type="molecule type" value="Genomic_DNA"/>
</dbReference>
<dbReference type="Gene3D" id="6.20.240.60">
    <property type="match status" value="1"/>
</dbReference>
<dbReference type="GO" id="GO:0009847">
    <property type="term" value="P:spore germination"/>
    <property type="evidence" value="ECO:0007669"/>
    <property type="project" value="UniProtKB-UniRule"/>
</dbReference>
<gene>
    <name evidence="11" type="primary">sleB</name>
    <name evidence="11" type="ORF">IAD36_07815</name>
</gene>